<proteinExistence type="predicted"/>
<protein>
    <submittedName>
        <fullName evidence="1">Uncharacterized protein</fullName>
    </submittedName>
</protein>
<sequence>MWIVVAKHERIFFFNRIECCDTWLVGTPNEISRSFLVINTGGVRVGHELVWDIRPWLDFLPSSLCCP</sequence>
<dbReference type="AlphaFoldDB" id="A0ABD3DEY3"/>
<dbReference type="EMBL" id="JAVIJP010000017">
    <property type="protein sequence ID" value="KAL3640778.1"/>
    <property type="molecule type" value="Genomic_DNA"/>
</dbReference>
<comment type="caution">
    <text evidence="1">The sequence shown here is derived from an EMBL/GenBank/DDBJ whole genome shotgun (WGS) entry which is preliminary data.</text>
</comment>
<reference evidence="2" key="1">
    <citation type="journal article" date="2024" name="IScience">
        <title>Strigolactones Initiate the Formation of Haustorium-like Structures in Castilleja.</title>
        <authorList>
            <person name="Buerger M."/>
            <person name="Peterson D."/>
            <person name="Chory J."/>
        </authorList>
    </citation>
    <scope>NUCLEOTIDE SEQUENCE [LARGE SCALE GENOMIC DNA]</scope>
</reference>
<organism evidence="1 2">
    <name type="scientific">Castilleja foliolosa</name>
    <dbReference type="NCBI Taxonomy" id="1961234"/>
    <lineage>
        <taxon>Eukaryota</taxon>
        <taxon>Viridiplantae</taxon>
        <taxon>Streptophyta</taxon>
        <taxon>Embryophyta</taxon>
        <taxon>Tracheophyta</taxon>
        <taxon>Spermatophyta</taxon>
        <taxon>Magnoliopsida</taxon>
        <taxon>eudicotyledons</taxon>
        <taxon>Gunneridae</taxon>
        <taxon>Pentapetalae</taxon>
        <taxon>asterids</taxon>
        <taxon>lamiids</taxon>
        <taxon>Lamiales</taxon>
        <taxon>Orobanchaceae</taxon>
        <taxon>Pedicularideae</taxon>
        <taxon>Castillejinae</taxon>
        <taxon>Castilleja</taxon>
    </lineage>
</organism>
<dbReference type="Proteomes" id="UP001632038">
    <property type="component" value="Unassembled WGS sequence"/>
</dbReference>
<gene>
    <name evidence="1" type="ORF">CASFOL_015746</name>
</gene>
<evidence type="ECO:0000313" key="2">
    <source>
        <dbReference type="Proteomes" id="UP001632038"/>
    </source>
</evidence>
<evidence type="ECO:0000313" key="1">
    <source>
        <dbReference type="EMBL" id="KAL3640778.1"/>
    </source>
</evidence>
<keyword evidence="2" id="KW-1185">Reference proteome</keyword>
<accession>A0ABD3DEY3</accession>
<name>A0ABD3DEY3_9LAMI</name>